<accession>A0AC60PMR5</accession>
<dbReference type="EMBL" id="JABSTQ010010270">
    <property type="protein sequence ID" value="KAG0422111.1"/>
    <property type="molecule type" value="Genomic_DNA"/>
</dbReference>
<comment type="caution">
    <text evidence="1">The sequence shown here is derived from an EMBL/GenBank/DDBJ whole genome shotgun (WGS) entry which is preliminary data.</text>
</comment>
<proteinExistence type="predicted"/>
<keyword evidence="2" id="KW-1185">Reference proteome</keyword>
<reference evidence="1 2" key="1">
    <citation type="journal article" date="2020" name="Cell">
        <title>Large-Scale Comparative Analyses of Tick Genomes Elucidate Their Genetic Diversity and Vector Capacities.</title>
        <authorList>
            <consortium name="Tick Genome and Microbiome Consortium (TIGMIC)"/>
            <person name="Jia N."/>
            <person name="Wang J."/>
            <person name="Shi W."/>
            <person name="Du L."/>
            <person name="Sun Y."/>
            <person name="Zhan W."/>
            <person name="Jiang J.F."/>
            <person name="Wang Q."/>
            <person name="Zhang B."/>
            <person name="Ji P."/>
            <person name="Bell-Sakyi L."/>
            <person name="Cui X.M."/>
            <person name="Yuan T.T."/>
            <person name="Jiang B.G."/>
            <person name="Yang W.F."/>
            <person name="Lam T.T."/>
            <person name="Chang Q.C."/>
            <person name="Ding S.J."/>
            <person name="Wang X.J."/>
            <person name="Zhu J.G."/>
            <person name="Ruan X.D."/>
            <person name="Zhao L."/>
            <person name="Wei J.T."/>
            <person name="Ye R.Z."/>
            <person name="Que T.C."/>
            <person name="Du C.H."/>
            <person name="Zhou Y.H."/>
            <person name="Cheng J.X."/>
            <person name="Dai P.F."/>
            <person name="Guo W.B."/>
            <person name="Han X.H."/>
            <person name="Huang E.J."/>
            <person name="Li L.F."/>
            <person name="Wei W."/>
            <person name="Gao Y.C."/>
            <person name="Liu J.Z."/>
            <person name="Shao H.Z."/>
            <person name="Wang X."/>
            <person name="Wang C.C."/>
            <person name="Yang T.C."/>
            <person name="Huo Q.B."/>
            <person name="Li W."/>
            <person name="Chen H.Y."/>
            <person name="Chen S.E."/>
            <person name="Zhou L.G."/>
            <person name="Ni X.B."/>
            <person name="Tian J.H."/>
            <person name="Sheng Y."/>
            <person name="Liu T."/>
            <person name="Pan Y.S."/>
            <person name="Xia L.Y."/>
            <person name="Li J."/>
            <person name="Zhao F."/>
            <person name="Cao W.C."/>
        </authorList>
    </citation>
    <scope>NUCLEOTIDE SEQUENCE [LARGE SCALE GENOMIC DNA]</scope>
    <source>
        <strain evidence="1">Iper-2018</strain>
    </source>
</reference>
<dbReference type="Proteomes" id="UP000805193">
    <property type="component" value="Unassembled WGS sequence"/>
</dbReference>
<organism evidence="1 2">
    <name type="scientific">Ixodes persulcatus</name>
    <name type="common">Taiga tick</name>
    <dbReference type="NCBI Taxonomy" id="34615"/>
    <lineage>
        <taxon>Eukaryota</taxon>
        <taxon>Metazoa</taxon>
        <taxon>Ecdysozoa</taxon>
        <taxon>Arthropoda</taxon>
        <taxon>Chelicerata</taxon>
        <taxon>Arachnida</taxon>
        <taxon>Acari</taxon>
        <taxon>Parasitiformes</taxon>
        <taxon>Ixodida</taxon>
        <taxon>Ixodoidea</taxon>
        <taxon>Ixodidae</taxon>
        <taxon>Ixodinae</taxon>
        <taxon>Ixodes</taxon>
    </lineage>
</organism>
<name>A0AC60PMR5_IXOPE</name>
<evidence type="ECO:0000313" key="2">
    <source>
        <dbReference type="Proteomes" id="UP000805193"/>
    </source>
</evidence>
<evidence type="ECO:0000313" key="1">
    <source>
        <dbReference type="EMBL" id="KAG0422111.1"/>
    </source>
</evidence>
<protein>
    <submittedName>
        <fullName evidence="1">Uncharacterized protein</fullName>
    </submittedName>
</protein>
<sequence length="298" mass="32566">MFHSPGDKDGSVQEAIIEKIPEMDHGTVGGVQKKDRKRFHLKRIRRGKKEAEPGSSSQGKAGSGGKAPLQVEITVSQEAAAAHDISASMDNLADVNRGDSKSQDGSASLSIRDMGYLSCSHPSLAMDSTLTGQASDTTSLVSYCSYDSTGVFRHMEQFLSLAKEVHTGLRTMLRGLQTERERLKQHIESENLPGGGGNAALVANLKNALSQLYQAMNLATKVEILSALKDGVSRQQVMESYDAKRSTLATYVKIEAEILQASESEKFNAKRKRLRKVVHPKLEEALLRWIVSARDVQL</sequence>
<gene>
    <name evidence="1" type="ORF">HPB47_002033</name>
</gene>